<keyword evidence="3" id="KW-0238">DNA-binding</keyword>
<comment type="caution">
    <text evidence="6">The sequence shown here is derived from an EMBL/GenBank/DDBJ whole genome shotgun (WGS) entry which is preliminary data.</text>
</comment>
<gene>
    <name evidence="6" type="ORF">DN730_07430</name>
</gene>
<reference evidence="6 7" key="1">
    <citation type="submission" date="2018-06" db="EMBL/GenBank/DDBJ databases">
        <title>Marinomonas sp. YLB-05 draft genome sequence.</title>
        <authorList>
            <person name="Yu L."/>
            <person name="Tang X."/>
        </authorList>
    </citation>
    <scope>NUCLEOTIDE SEQUENCE [LARGE SCALE GENOMIC DNA]</scope>
    <source>
        <strain evidence="6 7">YLB-05</strain>
    </source>
</reference>
<keyword evidence="2" id="KW-0805">Transcription regulation</keyword>
<evidence type="ECO:0000256" key="1">
    <source>
        <dbReference type="ARBA" id="ARBA00009437"/>
    </source>
</evidence>
<dbReference type="Pfam" id="PF00126">
    <property type="entry name" value="HTH_1"/>
    <property type="match status" value="1"/>
</dbReference>
<dbReference type="InterPro" id="IPR005119">
    <property type="entry name" value="LysR_subst-bd"/>
</dbReference>
<feature type="domain" description="HTH lysR-type" evidence="5">
    <location>
        <begin position="9"/>
        <end position="66"/>
    </location>
</feature>
<dbReference type="PROSITE" id="PS50931">
    <property type="entry name" value="HTH_LYSR"/>
    <property type="match status" value="1"/>
</dbReference>
<dbReference type="Gene3D" id="3.40.190.10">
    <property type="entry name" value="Periplasmic binding protein-like II"/>
    <property type="match status" value="2"/>
</dbReference>
<dbReference type="EMBL" id="QKRA01000002">
    <property type="protein sequence ID" value="RDL45432.1"/>
    <property type="molecule type" value="Genomic_DNA"/>
</dbReference>
<dbReference type="InterPro" id="IPR036388">
    <property type="entry name" value="WH-like_DNA-bd_sf"/>
</dbReference>
<keyword evidence="4" id="KW-0804">Transcription</keyword>
<dbReference type="InterPro" id="IPR036390">
    <property type="entry name" value="WH_DNA-bd_sf"/>
</dbReference>
<dbReference type="InterPro" id="IPR000847">
    <property type="entry name" value="LysR_HTH_N"/>
</dbReference>
<dbReference type="Pfam" id="PF03466">
    <property type="entry name" value="LysR_substrate"/>
    <property type="match status" value="1"/>
</dbReference>
<dbReference type="SUPFAM" id="SSF46785">
    <property type="entry name" value="Winged helix' DNA-binding domain"/>
    <property type="match status" value="1"/>
</dbReference>
<dbReference type="CDD" id="cd08417">
    <property type="entry name" value="PBP2_Nitroaromatics_like"/>
    <property type="match status" value="1"/>
</dbReference>
<dbReference type="SUPFAM" id="SSF53850">
    <property type="entry name" value="Periplasmic binding protein-like II"/>
    <property type="match status" value="1"/>
</dbReference>
<dbReference type="PANTHER" id="PTHR30118:SF15">
    <property type="entry name" value="TRANSCRIPTIONAL REGULATORY PROTEIN"/>
    <property type="match status" value="1"/>
</dbReference>
<dbReference type="Proteomes" id="UP000254326">
    <property type="component" value="Unassembled WGS sequence"/>
</dbReference>
<organism evidence="6 7">
    <name type="scientific">Marinomonas piezotolerans</name>
    <dbReference type="NCBI Taxonomy" id="2213058"/>
    <lineage>
        <taxon>Bacteria</taxon>
        <taxon>Pseudomonadati</taxon>
        <taxon>Pseudomonadota</taxon>
        <taxon>Gammaproteobacteria</taxon>
        <taxon>Oceanospirillales</taxon>
        <taxon>Oceanospirillaceae</taxon>
        <taxon>Marinomonas</taxon>
    </lineage>
</organism>
<keyword evidence="7" id="KW-1185">Reference proteome</keyword>
<comment type="similarity">
    <text evidence="1">Belongs to the LysR transcriptional regulatory family.</text>
</comment>
<dbReference type="InterPro" id="IPR050389">
    <property type="entry name" value="LysR-type_TF"/>
</dbReference>
<dbReference type="OrthoDB" id="8839911at2"/>
<dbReference type="PANTHER" id="PTHR30118">
    <property type="entry name" value="HTH-TYPE TRANSCRIPTIONAL REGULATOR LEUO-RELATED"/>
    <property type="match status" value="1"/>
</dbReference>
<accession>A0A370UCA3</accession>
<dbReference type="Gene3D" id="1.10.10.10">
    <property type="entry name" value="Winged helix-like DNA-binding domain superfamily/Winged helix DNA-binding domain"/>
    <property type="match status" value="1"/>
</dbReference>
<dbReference type="AlphaFoldDB" id="A0A370UCA3"/>
<evidence type="ECO:0000259" key="5">
    <source>
        <dbReference type="PROSITE" id="PS50931"/>
    </source>
</evidence>
<sequence>MLSVALSHLDIRSLTGLLYLLEERNVGRAASRLHLSQPAMSRLLNRLREAFDDPLFIRTSRGMNPTAKALALELPLRQLLDQIVNLNHDQEFSPDRSERIFRLQTSHYQAQAYMPTIAERFHQLAPNATLETSLVTENSLLRVENQMVDAVLCSEYVQVPTRFDQQLLGQEKFGCIMSKKHPLADQSHISLDEFLSYQHVLVTLGGSSQVYTDGALGERARERRYSLRTPYFMSALEAVGKTELLFSTSQLLALRFREQFGLVIKTLPFDYPSINYYLAWPTEQTLDPGGMWLRALCADVVKSMIPSPA</sequence>
<dbReference type="GO" id="GO:0003700">
    <property type="term" value="F:DNA-binding transcription factor activity"/>
    <property type="evidence" value="ECO:0007669"/>
    <property type="project" value="InterPro"/>
</dbReference>
<proteinExistence type="inferred from homology"/>
<dbReference type="RefSeq" id="WP_115467465.1">
    <property type="nucleotide sequence ID" value="NZ_QKRA01000002.1"/>
</dbReference>
<dbReference type="PRINTS" id="PR00039">
    <property type="entry name" value="HTHLYSR"/>
</dbReference>
<evidence type="ECO:0000313" key="7">
    <source>
        <dbReference type="Proteomes" id="UP000254326"/>
    </source>
</evidence>
<evidence type="ECO:0000313" key="6">
    <source>
        <dbReference type="EMBL" id="RDL45432.1"/>
    </source>
</evidence>
<dbReference type="InterPro" id="IPR037402">
    <property type="entry name" value="YidZ_PBP2"/>
</dbReference>
<evidence type="ECO:0000256" key="2">
    <source>
        <dbReference type="ARBA" id="ARBA00023015"/>
    </source>
</evidence>
<evidence type="ECO:0000256" key="3">
    <source>
        <dbReference type="ARBA" id="ARBA00023125"/>
    </source>
</evidence>
<name>A0A370UCA3_9GAMM</name>
<dbReference type="GO" id="GO:0003677">
    <property type="term" value="F:DNA binding"/>
    <property type="evidence" value="ECO:0007669"/>
    <property type="project" value="UniProtKB-KW"/>
</dbReference>
<protein>
    <submittedName>
        <fullName evidence="6">LysR family transcriptional regulator</fullName>
    </submittedName>
</protein>
<evidence type="ECO:0000256" key="4">
    <source>
        <dbReference type="ARBA" id="ARBA00023163"/>
    </source>
</evidence>